<reference evidence="1" key="1">
    <citation type="submission" date="2017-10" db="EMBL/GenBank/DDBJ databases">
        <title>Sequence, genome organization and annotation of the thermophilic 47,7-kb bacterophage TO-84 that infects Geobacillus stearothermophilus.</title>
        <authorList>
            <person name="Skowron P.M."/>
            <person name="Kropinski A."/>
            <person name="Los M."/>
        </authorList>
    </citation>
    <scope>NUCLEOTIDE SEQUENCE [LARGE SCALE GENOMIC DNA]</scope>
</reference>
<dbReference type="EMBL" id="KY565347">
    <property type="protein sequence ID" value="AQY55084.1"/>
    <property type="molecule type" value="Genomic_DNA"/>
</dbReference>
<evidence type="ECO:0000313" key="2">
    <source>
        <dbReference type="Proteomes" id="UP000225660"/>
    </source>
</evidence>
<dbReference type="Proteomes" id="UP000225660">
    <property type="component" value="Segment"/>
</dbReference>
<proteinExistence type="predicted"/>
<dbReference type="KEGG" id="vg:40075871"/>
<accession>A0A1U9WQM5</accession>
<evidence type="ECO:0000313" key="1">
    <source>
        <dbReference type="EMBL" id="AQY55084.1"/>
    </source>
</evidence>
<name>A0A1U9WQM5_9CAUD</name>
<protein>
    <submittedName>
        <fullName evidence="1">Single-stranded DNA protein</fullName>
    </submittedName>
</protein>
<keyword evidence="2" id="KW-1185">Reference proteome</keyword>
<organism evidence="1 2">
    <name type="scientific">Geobacillus phage TP-84</name>
    <dbReference type="NCBI Taxonomy" id="1965361"/>
    <lineage>
        <taxon>Viruses</taxon>
        <taxon>Duplodnaviria</taxon>
        <taxon>Heunggongvirae</taxon>
        <taxon>Uroviricota</taxon>
        <taxon>Caudoviricetes</taxon>
        <taxon>Saundersvirus</taxon>
        <taxon>Saundersvirus Tp84</taxon>
    </lineage>
</organism>
<sequence length="89" mass="10400">MDIREEIYQAQKEREEFEKARAASMPDEVERKIVELMNDPRIQAEVMAIIIHLKKQKRKDIEILTIGLMVTNMARSVMEQAAQTKQKGE</sequence>
<dbReference type="RefSeq" id="YP_009600109.1">
    <property type="nucleotide sequence ID" value="NC_041918.2"/>
</dbReference>
<dbReference type="GeneID" id="40075871"/>